<name>A0ABR0Y446_HUSHU</name>
<dbReference type="PANTHER" id="PTHR47981:SF6">
    <property type="entry name" value="SI:DKEY-13A21.4"/>
    <property type="match status" value="1"/>
</dbReference>
<comment type="caution">
    <text evidence="5">The sequence shown here is derived from an EMBL/GenBank/DDBJ whole genome shotgun (WGS) entry which is preliminary data.</text>
</comment>
<evidence type="ECO:0000256" key="1">
    <source>
        <dbReference type="ARBA" id="ARBA00006270"/>
    </source>
</evidence>
<dbReference type="CDD" id="cd01862">
    <property type="entry name" value="Rab7"/>
    <property type="match status" value="1"/>
</dbReference>
<dbReference type="SMART" id="SM00176">
    <property type="entry name" value="RAN"/>
    <property type="match status" value="1"/>
</dbReference>
<dbReference type="Proteomes" id="UP001369086">
    <property type="component" value="Unassembled WGS sequence"/>
</dbReference>
<keyword evidence="3" id="KW-0342">GTP-binding</keyword>
<dbReference type="InterPro" id="IPR027417">
    <property type="entry name" value="P-loop_NTPase"/>
</dbReference>
<dbReference type="Gene3D" id="3.40.50.300">
    <property type="entry name" value="P-loop containing nucleotide triphosphate hydrolases"/>
    <property type="match status" value="1"/>
</dbReference>
<dbReference type="PANTHER" id="PTHR47981">
    <property type="entry name" value="RAB FAMILY"/>
    <property type="match status" value="1"/>
</dbReference>
<feature type="compositionally biased region" description="Basic and acidic residues" evidence="4">
    <location>
        <begin position="194"/>
        <end position="206"/>
    </location>
</feature>
<feature type="region of interest" description="Disordered" evidence="4">
    <location>
        <begin position="187"/>
        <end position="206"/>
    </location>
</feature>
<evidence type="ECO:0000313" key="5">
    <source>
        <dbReference type="EMBL" id="KAK6467196.1"/>
    </source>
</evidence>
<dbReference type="SMART" id="SM00173">
    <property type="entry name" value="RAS"/>
    <property type="match status" value="1"/>
</dbReference>
<accession>A0ABR0Y446</accession>
<dbReference type="PRINTS" id="PR00449">
    <property type="entry name" value="RASTRNSFRMNG"/>
</dbReference>
<dbReference type="SUPFAM" id="SSF52540">
    <property type="entry name" value="P-loop containing nucleoside triphosphate hydrolases"/>
    <property type="match status" value="1"/>
</dbReference>
<dbReference type="PROSITE" id="PS51421">
    <property type="entry name" value="RAS"/>
    <property type="match status" value="1"/>
</dbReference>
<protein>
    <submittedName>
        <fullName evidence="5">Ras-related protein Rab-7a</fullName>
    </submittedName>
</protein>
<dbReference type="SMART" id="SM00175">
    <property type="entry name" value="RAB"/>
    <property type="match status" value="1"/>
</dbReference>
<dbReference type="Pfam" id="PF00071">
    <property type="entry name" value="Ras"/>
    <property type="match status" value="1"/>
</dbReference>
<keyword evidence="6" id="KW-1185">Reference proteome</keyword>
<dbReference type="NCBIfam" id="TIGR00231">
    <property type="entry name" value="small_GTP"/>
    <property type="match status" value="1"/>
</dbReference>
<gene>
    <name evidence="5" type="ORF">HHUSO_G35158</name>
</gene>
<evidence type="ECO:0000256" key="2">
    <source>
        <dbReference type="ARBA" id="ARBA00022741"/>
    </source>
</evidence>
<comment type="similarity">
    <text evidence="1">Belongs to the small GTPase superfamily. Rab family.</text>
</comment>
<organism evidence="5 6">
    <name type="scientific">Huso huso</name>
    <name type="common">Beluga</name>
    <name type="synonym">Acipenser huso</name>
    <dbReference type="NCBI Taxonomy" id="61971"/>
    <lineage>
        <taxon>Eukaryota</taxon>
        <taxon>Metazoa</taxon>
        <taxon>Chordata</taxon>
        <taxon>Craniata</taxon>
        <taxon>Vertebrata</taxon>
        <taxon>Euteleostomi</taxon>
        <taxon>Actinopterygii</taxon>
        <taxon>Chondrostei</taxon>
        <taxon>Acipenseriformes</taxon>
        <taxon>Acipenseridae</taxon>
        <taxon>Huso</taxon>
    </lineage>
</organism>
<dbReference type="InterPro" id="IPR005225">
    <property type="entry name" value="Small_GTP-bd"/>
</dbReference>
<evidence type="ECO:0000256" key="4">
    <source>
        <dbReference type="SAM" id="MobiDB-lite"/>
    </source>
</evidence>
<dbReference type="EMBL" id="JAHFZB010000050">
    <property type="protein sequence ID" value="KAK6467196.1"/>
    <property type="molecule type" value="Genomic_DNA"/>
</dbReference>
<evidence type="ECO:0000256" key="3">
    <source>
        <dbReference type="ARBA" id="ARBA00023134"/>
    </source>
</evidence>
<reference evidence="5 6" key="1">
    <citation type="submission" date="2021-05" db="EMBL/GenBank/DDBJ databases">
        <authorList>
            <person name="Zahm M."/>
            <person name="Klopp C."/>
            <person name="Cabau C."/>
            <person name="Kuhl H."/>
            <person name="Suciu R."/>
            <person name="Ciorpac M."/>
            <person name="Holostenco D."/>
            <person name="Gessner J."/>
            <person name="Wuertz S."/>
            <person name="Hohne C."/>
            <person name="Stock M."/>
            <person name="Gislard M."/>
            <person name="Lluch J."/>
            <person name="Milhes M."/>
            <person name="Lampietro C."/>
            <person name="Lopez Roques C."/>
            <person name="Donnadieu C."/>
            <person name="Du K."/>
            <person name="Schartl M."/>
            <person name="Guiguen Y."/>
        </authorList>
    </citation>
    <scope>NUCLEOTIDE SEQUENCE [LARGE SCALE GENOMIC DNA]</scope>
    <source>
        <strain evidence="5">Hh-F2</strain>
        <tissue evidence="5">Blood</tissue>
    </source>
</reference>
<sequence>MSPWGKVHLKVILLGNSGVGKSSFMNQFVNHRFTNLYRSTIGADFLAKEMTMDGNTVVLQIWDTAGTERFQSLGLALYRGAHCCLLLFDVTSSASFRALDLWRKEFLIQADPAHSQHFPFVVVGNKSDLPEREVSGKLAQDWCRENNAEYFEASAKEAVNVERAFQSAVRLSLQYHKDNTPEPAFESFQLSSKNEPEEKPTKQCAC</sequence>
<dbReference type="InterPro" id="IPR001806">
    <property type="entry name" value="Small_GTPase"/>
</dbReference>
<keyword evidence="2" id="KW-0547">Nucleotide-binding</keyword>
<evidence type="ECO:0000313" key="6">
    <source>
        <dbReference type="Proteomes" id="UP001369086"/>
    </source>
</evidence>
<dbReference type="PROSITE" id="PS51419">
    <property type="entry name" value="RAB"/>
    <property type="match status" value="1"/>
</dbReference>
<dbReference type="SMART" id="SM00174">
    <property type="entry name" value="RHO"/>
    <property type="match status" value="1"/>
</dbReference>
<proteinExistence type="inferred from homology"/>